<reference evidence="2" key="1">
    <citation type="submission" date="2018-06" db="EMBL/GenBank/DDBJ databases">
        <title>Whole genome analysis of phage vB_ApiM_fHyAci03 infecting Acinetobacter pittii.</title>
        <authorList>
            <person name="Kiljunen S."/>
            <person name="Wicklund A."/>
            <person name="Skurnik M."/>
        </authorList>
    </citation>
    <scope>NUCLEOTIDE SEQUENCE [LARGE SCALE GENOMIC DNA]</scope>
</reference>
<organism evidence="1 2">
    <name type="scientific">Acinetobacter phage vB_ApiM_fHyAci03</name>
    <dbReference type="NCBI Taxonomy" id="2269366"/>
    <lineage>
        <taxon>Viruses</taxon>
        <taxon>Duplodnaviria</taxon>
        <taxon>Heunggongvirae</taxon>
        <taxon>Uroviricota</taxon>
        <taxon>Caudoviricetes</taxon>
        <taxon>Pantevenvirales</taxon>
        <taxon>Straboviridae</taxon>
        <taxon>Twarogvirinae</taxon>
        <taxon>Lazarusvirus</taxon>
        <taxon>Lazarusvirus fhyacithree</taxon>
    </lineage>
</organism>
<dbReference type="EMBL" id="MH460829">
    <property type="protein sequence ID" value="AXF40705.1"/>
    <property type="molecule type" value="Genomic_DNA"/>
</dbReference>
<keyword evidence="2" id="KW-1185">Reference proteome</keyword>
<protein>
    <submittedName>
        <fullName evidence="1">Uncharacterized protein</fullName>
    </submittedName>
</protein>
<accession>A0A345AUX2</accession>
<evidence type="ECO:0000313" key="2">
    <source>
        <dbReference type="Proteomes" id="UP000255697"/>
    </source>
</evidence>
<evidence type="ECO:0000313" key="1">
    <source>
        <dbReference type="EMBL" id="AXF40705.1"/>
    </source>
</evidence>
<proteinExistence type="predicted"/>
<sequence length="99" mass="11478">MKKMVLIASSLILLGAGIYYIPAIKIKKYEHEVDSLAFSYRVYKSSVCPNRAILKEIRDEYVSTVNNNNVTKLGWINDNFDSRFMETCLQLNPHRGEYQ</sequence>
<gene>
    <name evidence="1" type="ORF">Ac3_136</name>
</gene>
<name>A0A345AUX2_9CAUD</name>
<dbReference type="Proteomes" id="UP000255697">
    <property type="component" value="Segment"/>
</dbReference>